<dbReference type="PANTHER" id="PTHR21490:SF0">
    <property type="entry name" value="ENKURIN"/>
    <property type="match status" value="1"/>
</dbReference>
<dbReference type="InterPro" id="IPR052102">
    <property type="entry name" value="Enkurin_domain-protein"/>
</dbReference>
<dbReference type="GO" id="GO:0005516">
    <property type="term" value="F:calmodulin binding"/>
    <property type="evidence" value="ECO:0007669"/>
    <property type="project" value="TreeGrafter"/>
</dbReference>
<feature type="domain" description="Enkurin" evidence="6">
    <location>
        <begin position="164"/>
        <end position="256"/>
    </location>
</feature>
<keyword evidence="3" id="KW-0963">Cytoplasm</keyword>
<gene>
    <name evidence="7" type="ORF">A3Q56_04736</name>
</gene>
<evidence type="ECO:0000313" key="8">
    <source>
        <dbReference type="Proteomes" id="UP000078046"/>
    </source>
</evidence>
<evidence type="ECO:0000256" key="1">
    <source>
        <dbReference type="ARBA" id="ARBA00004138"/>
    </source>
</evidence>
<comment type="subcellular location">
    <subcellularLocation>
        <location evidence="1">Cell projection</location>
        <location evidence="1">Cilium</location>
    </subcellularLocation>
    <subcellularLocation>
        <location evidence="2">Cytoplasm</location>
        <location evidence="2">Cytoskeleton</location>
    </subcellularLocation>
</comment>
<protein>
    <recommendedName>
        <fullName evidence="6">Enkurin domain-containing protein</fullName>
    </recommendedName>
</protein>
<dbReference type="PROSITE" id="PS51665">
    <property type="entry name" value="ENKURIN"/>
    <property type="match status" value="1"/>
</dbReference>
<keyword evidence="4" id="KW-0206">Cytoskeleton</keyword>
<sequence>MAMMDCTQEESIYSLIQPEFFEKSKKLIYKSIYNQSVKQAYNRNKKNMSTMGDLKFSGRDPKDFLKKNLSKYEREKLTKFKYPDQNNRKPKIPKKSEKPIMGITTRKNFVKKNAIENIMIVPKKPAHNVVDQRNGQKQNINKAGLIKQYILKNEYGKLPKYLKKFNENCKLQKEYFDKITQEKLDQSSLKKISQENRTRLLDSLKKTWENYYSTYQTISVITDTVPKKQRKEYLENQMKRLEREIEHIESYPIIYISTECENDLHENLTIEDEI</sequence>
<proteinExistence type="predicted"/>
<evidence type="ECO:0000259" key="6">
    <source>
        <dbReference type="PROSITE" id="PS51665"/>
    </source>
</evidence>
<evidence type="ECO:0000256" key="4">
    <source>
        <dbReference type="ARBA" id="ARBA00023212"/>
    </source>
</evidence>
<evidence type="ECO:0000256" key="2">
    <source>
        <dbReference type="ARBA" id="ARBA00004245"/>
    </source>
</evidence>
<dbReference type="EMBL" id="LWCA01000639">
    <property type="protein sequence ID" value="OAF67525.1"/>
    <property type="molecule type" value="Genomic_DNA"/>
</dbReference>
<name>A0A177AZU5_9BILA</name>
<dbReference type="PANTHER" id="PTHR21490">
    <property type="entry name" value="ENKURIN-RELATED"/>
    <property type="match status" value="1"/>
</dbReference>
<keyword evidence="8" id="KW-1185">Reference proteome</keyword>
<dbReference type="InterPro" id="IPR027012">
    <property type="entry name" value="Enkurin_dom"/>
</dbReference>
<organism evidence="7 8">
    <name type="scientific">Intoshia linei</name>
    <dbReference type="NCBI Taxonomy" id="1819745"/>
    <lineage>
        <taxon>Eukaryota</taxon>
        <taxon>Metazoa</taxon>
        <taxon>Spiralia</taxon>
        <taxon>Lophotrochozoa</taxon>
        <taxon>Mesozoa</taxon>
        <taxon>Orthonectida</taxon>
        <taxon>Rhopaluridae</taxon>
        <taxon>Intoshia</taxon>
    </lineage>
</organism>
<dbReference type="Proteomes" id="UP000078046">
    <property type="component" value="Unassembled WGS sequence"/>
</dbReference>
<dbReference type="GO" id="GO:0005879">
    <property type="term" value="C:axonemal microtubule"/>
    <property type="evidence" value="ECO:0007669"/>
    <property type="project" value="TreeGrafter"/>
</dbReference>
<keyword evidence="5" id="KW-0966">Cell projection</keyword>
<evidence type="ECO:0000256" key="3">
    <source>
        <dbReference type="ARBA" id="ARBA00022490"/>
    </source>
</evidence>
<reference evidence="7 8" key="1">
    <citation type="submission" date="2016-04" db="EMBL/GenBank/DDBJ databases">
        <title>The genome of Intoshia linei affirms orthonectids as highly simplified spiralians.</title>
        <authorList>
            <person name="Mikhailov K.V."/>
            <person name="Slusarev G.S."/>
            <person name="Nikitin M.A."/>
            <person name="Logacheva M.D."/>
            <person name="Penin A."/>
            <person name="Aleoshin V."/>
            <person name="Panchin Y.V."/>
        </authorList>
    </citation>
    <scope>NUCLEOTIDE SEQUENCE [LARGE SCALE GENOMIC DNA]</scope>
    <source>
        <strain evidence="7">Intl2013</strain>
        <tissue evidence="7">Whole animal</tissue>
    </source>
</reference>
<dbReference type="OrthoDB" id="2123594at2759"/>
<dbReference type="AlphaFoldDB" id="A0A177AZU5"/>
<dbReference type="GO" id="GO:0001669">
    <property type="term" value="C:acrosomal vesicle"/>
    <property type="evidence" value="ECO:0007669"/>
    <property type="project" value="TreeGrafter"/>
</dbReference>
<accession>A0A177AZU5</accession>
<evidence type="ECO:0000313" key="7">
    <source>
        <dbReference type="EMBL" id="OAF67525.1"/>
    </source>
</evidence>
<dbReference type="Pfam" id="PF13864">
    <property type="entry name" value="Enkurin"/>
    <property type="match status" value="1"/>
</dbReference>
<comment type="caution">
    <text evidence="7">The sequence shown here is derived from an EMBL/GenBank/DDBJ whole genome shotgun (WGS) entry which is preliminary data.</text>
</comment>
<evidence type="ECO:0000256" key="5">
    <source>
        <dbReference type="ARBA" id="ARBA00023273"/>
    </source>
</evidence>